<evidence type="ECO:0000256" key="1">
    <source>
        <dbReference type="ARBA" id="ARBA00024195"/>
    </source>
</evidence>
<comment type="similarity">
    <text evidence="1">Belongs to the peptidase S1 family. CLIP subfamily.</text>
</comment>
<dbReference type="OrthoDB" id="10059102at2759"/>
<dbReference type="InterPro" id="IPR001254">
    <property type="entry name" value="Trypsin_dom"/>
</dbReference>
<evidence type="ECO:0000313" key="4">
    <source>
        <dbReference type="Proteomes" id="UP001151699"/>
    </source>
</evidence>
<accession>A0A9Q0RZ34</accession>
<dbReference type="InterPro" id="IPR043504">
    <property type="entry name" value="Peptidase_S1_PA_chymotrypsin"/>
</dbReference>
<dbReference type="Gene3D" id="2.40.10.10">
    <property type="entry name" value="Trypsin-like serine proteases"/>
    <property type="match status" value="1"/>
</dbReference>
<feature type="non-terminal residue" evidence="3">
    <location>
        <position position="76"/>
    </location>
</feature>
<comment type="caution">
    <text evidence="3">The sequence shown here is derived from an EMBL/GenBank/DDBJ whole genome shotgun (WGS) entry which is preliminary data.</text>
</comment>
<dbReference type="AlphaFoldDB" id="A0A9Q0RZ34"/>
<evidence type="ECO:0000313" key="3">
    <source>
        <dbReference type="EMBL" id="KAJ6637786.1"/>
    </source>
</evidence>
<organism evidence="3 4">
    <name type="scientific">Pseudolycoriella hygida</name>
    <dbReference type="NCBI Taxonomy" id="35572"/>
    <lineage>
        <taxon>Eukaryota</taxon>
        <taxon>Metazoa</taxon>
        <taxon>Ecdysozoa</taxon>
        <taxon>Arthropoda</taxon>
        <taxon>Hexapoda</taxon>
        <taxon>Insecta</taxon>
        <taxon>Pterygota</taxon>
        <taxon>Neoptera</taxon>
        <taxon>Endopterygota</taxon>
        <taxon>Diptera</taxon>
        <taxon>Nematocera</taxon>
        <taxon>Sciaroidea</taxon>
        <taxon>Sciaridae</taxon>
        <taxon>Pseudolycoriella</taxon>
    </lineage>
</organism>
<dbReference type="EMBL" id="WJQU01000003">
    <property type="protein sequence ID" value="KAJ6637786.1"/>
    <property type="molecule type" value="Genomic_DNA"/>
</dbReference>
<dbReference type="SUPFAM" id="SSF50494">
    <property type="entry name" value="Trypsin-like serine proteases"/>
    <property type="match status" value="1"/>
</dbReference>
<feature type="domain" description="Peptidase S1" evidence="2">
    <location>
        <begin position="6"/>
        <end position="76"/>
    </location>
</feature>
<dbReference type="Pfam" id="PF00089">
    <property type="entry name" value="Trypsin"/>
    <property type="match status" value="1"/>
</dbReference>
<protein>
    <submittedName>
        <fullName evidence="3">Trypsin 5G1</fullName>
    </submittedName>
</protein>
<dbReference type="Proteomes" id="UP001151699">
    <property type="component" value="Chromosome X"/>
</dbReference>
<proteinExistence type="inferred from homology"/>
<keyword evidence="4" id="KW-1185">Reference proteome</keyword>
<dbReference type="InterPro" id="IPR009003">
    <property type="entry name" value="Peptidase_S1_PA"/>
</dbReference>
<sequence>ETDSSLSENLKVTTVRFIAHNDCNATLASFGGTTINNLCTLGTIGTTTPDFCLGDEGGPLIQDDRIVGIASWSPRC</sequence>
<dbReference type="GO" id="GO:0004252">
    <property type="term" value="F:serine-type endopeptidase activity"/>
    <property type="evidence" value="ECO:0007669"/>
    <property type="project" value="InterPro"/>
</dbReference>
<reference evidence="3" key="1">
    <citation type="submission" date="2022-07" db="EMBL/GenBank/DDBJ databases">
        <authorList>
            <person name="Trinca V."/>
            <person name="Uliana J.V.C."/>
            <person name="Torres T.T."/>
            <person name="Ward R.J."/>
            <person name="Monesi N."/>
        </authorList>
    </citation>
    <scope>NUCLEOTIDE SEQUENCE</scope>
    <source>
        <strain evidence="3">HSMRA1968</strain>
        <tissue evidence="3">Whole embryos</tissue>
    </source>
</reference>
<feature type="non-terminal residue" evidence="3">
    <location>
        <position position="1"/>
    </location>
</feature>
<dbReference type="GO" id="GO:0006508">
    <property type="term" value="P:proteolysis"/>
    <property type="evidence" value="ECO:0007669"/>
    <property type="project" value="InterPro"/>
</dbReference>
<gene>
    <name evidence="3" type="ORF">Bhyg_10517</name>
</gene>
<evidence type="ECO:0000259" key="2">
    <source>
        <dbReference type="Pfam" id="PF00089"/>
    </source>
</evidence>
<name>A0A9Q0RZ34_9DIPT</name>